<gene>
    <name evidence="11" type="primary">proP_1</name>
    <name evidence="11" type="ORF">PCE31107_00218</name>
</gene>
<evidence type="ECO:0000256" key="8">
    <source>
        <dbReference type="ARBA" id="ARBA00023136"/>
    </source>
</evidence>
<dbReference type="Gene3D" id="1.20.1250.20">
    <property type="entry name" value="MFS general substrate transporter like domains"/>
    <property type="match status" value="2"/>
</dbReference>
<keyword evidence="6" id="KW-0769">Symport</keyword>
<dbReference type="FunFam" id="1.20.1250.20:FF:000001">
    <property type="entry name" value="Dicarboxylate MFS transporter"/>
    <property type="match status" value="1"/>
</dbReference>
<proteinExistence type="inferred from homology"/>
<feature type="transmembrane region" description="Helical" evidence="9">
    <location>
        <begin position="338"/>
        <end position="363"/>
    </location>
</feature>
<feature type="transmembrane region" description="Helical" evidence="9">
    <location>
        <begin position="169"/>
        <end position="190"/>
    </location>
</feature>
<feature type="transmembrane region" description="Helical" evidence="9">
    <location>
        <begin position="283"/>
        <end position="303"/>
    </location>
</feature>
<comment type="similarity">
    <text evidence="2">Belongs to the major facilitator superfamily. Metabolite:H+ Symporter (MHS) family (TC 2.A.1.6) family.</text>
</comment>
<dbReference type="PROSITE" id="PS00216">
    <property type="entry name" value="SUGAR_TRANSPORT_1"/>
    <property type="match status" value="1"/>
</dbReference>
<evidence type="ECO:0000256" key="3">
    <source>
        <dbReference type="ARBA" id="ARBA00022448"/>
    </source>
</evidence>
<evidence type="ECO:0000256" key="6">
    <source>
        <dbReference type="ARBA" id="ARBA00022847"/>
    </source>
</evidence>
<evidence type="ECO:0000256" key="9">
    <source>
        <dbReference type="SAM" id="Phobius"/>
    </source>
</evidence>
<evidence type="ECO:0000259" key="10">
    <source>
        <dbReference type="PROSITE" id="PS50850"/>
    </source>
</evidence>
<evidence type="ECO:0000256" key="1">
    <source>
        <dbReference type="ARBA" id="ARBA00004651"/>
    </source>
</evidence>
<dbReference type="PROSITE" id="PS50850">
    <property type="entry name" value="MFS"/>
    <property type="match status" value="1"/>
</dbReference>
<feature type="domain" description="Major facilitator superfamily (MFS) profile" evidence="10">
    <location>
        <begin position="26"/>
        <end position="430"/>
    </location>
</feature>
<accession>A0A5E4RK53</accession>
<name>A0A5E4RK53_9BURK</name>
<dbReference type="InterPro" id="IPR036259">
    <property type="entry name" value="MFS_trans_sf"/>
</dbReference>
<dbReference type="InterPro" id="IPR020846">
    <property type="entry name" value="MFS_dom"/>
</dbReference>
<feature type="transmembrane region" description="Helical" evidence="9">
    <location>
        <begin position="98"/>
        <end position="116"/>
    </location>
</feature>
<feature type="transmembrane region" description="Helical" evidence="9">
    <location>
        <begin position="315"/>
        <end position="332"/>
    </location>
</feature>
<dbReference type="InterPro" id="IPR011701">
    <property type="entry name" value="MFS"/>
</dbReference>
<feature type="transmembrane region" description="Helical" evidence="9">
    <location>
        <begin position="242"/>
        <end position="263"/>
    </location>
</feature>
<evidence type="ECO:0000313" key="12">
    <source>
        <dbReference type="Proteomes" id="UP000396788"/>
    </source>
</evidence>
<dbReference type="PANTHER" id="PTHR43528">
    <property type="entry name" value="ALPHA-KETOGLUTARATE PERMEASE"/>
    <property type="match status" value="1"/>
</dbReference>
<evidence type="ECO:0000313" key="11">
    <source>
        <dbReference type="EMBL" id="VVD63191.1"/>
    </source>
</evidence>
<evidence type="ECO:0000256" key="2">
    <source>
        <dbReference type="ARBA" id="ARBA00008240"/>
    </source>
</evidence>
<feature type="transmembrane region" description="Helical" evidence="9">
    <location>
        <begin position="67"/>
        <end position="86"/>
    </location>
</feature>
<reference evidence="11 12" key="1">
    <citation type="submission" date="2019-08" db="EMBL/GenBank/DDBJ databases">
        <authorList>
            <person name="Peeters C."/>
        </authorList>
    </citation>
    <scope>NUCLEOTIDE SEQUENCE [LARGE SCALE GENOMIC DNA]</scope>
    <source>
        <strain evidence="11 12">LMG 31107</strain>
    </source>
</reference>
<feature type="transmembrane region" description="Helical" evidence="9">
    <location>
        <begin position="409"/>
        <end position="426"/>
    </location>
</feature>
<dbReference type="RefSeq" id="WP_150551167.1">
    <property type="nucleotide sequence ID" value="NZ_CABPRY010000001.1"/>
</dbReference>
<dbReference type="InterPro" id="IPR005829">
    <property type="entry name" value="Sugar_transporter_CS"/>
</dbReference>
<evidence type="ECO:0000256" key="7">
    <source>
        <dbReference type="ARBA" id="ARBA00022989"/>
    </source>
</evidence>
<dbReference type="InterPro" id="IPR051084">
    <property type="entry name" value="H+-coupled_symporters"/>
</dbReference>
<sequence length="436" mass="46907">MSIATSTLTLDGAQPSPMTAAQQRKIVFAAVIGNLLEFFDFTVYSYFALTIGKQFFPAHDPVTSSLLAFAVFAVGFVMRPLGGFVLGRYADRAGRKPALTLTIGLMALGSAAIGLAPTYAQIGLAAPLLIVAARLLQGFAQGGEFGAATATLLEMGGAKRRGFRASWQLASQGAAALLGSGLAASLGFLLSDDIMHSWGWRIPFLLGTLIAPVGIYLRRHIQEEPPKAKTIAGRDDPKRGVYVRNWFLTIFSIMGMSVSTYVMMYYMPTYCIQYLGLPPKMSMLTGVAASTISLVMCPIYGALSDKMGRRKPLTIIGRVALIVLLYPAFWIMTHFPSLPVVLAALIVLMLCYTMGSAPAYALMPENFPKHLRAGYMSSAYAIAVSVFGGTAQLVAGWLIRATGNKMAPAWYMIVCVIISLIAVSMFEETGNKVLDE</sequence>
<comment type="subcellular location">
    <subcellularLocation>
        <location evidence="1">Cell membrane</location>
        <topology evidence="1">Multi-pass membrane protein</topology>
    </subcellularLocation>
</comment>
<keyword evidence="3" id="KW-0813">Transport</keyword>
<dbReference type="EMBL" id="CABPRY010000001">
    <property type="protein sequence ID" value="VVD63191.1"/>
    <property type="molecule type" value="Genomic_DNA"/>
</dbReference>
<dbReference type="SUPFAM" id="SSF103473">
    <property type="entry name" value="MFS general substrate transporter"/>
    <property type="match status" value="1"/>
</dbReference>
<organism evidence="11 12">
    <name type="scientific">Pandoraea cepalis</name>
    <dbReference type="NCBI Taxonomy" id="2508294"/>
    <lineage>
        <taxon>Bacteria</taxon>
        <taxon>Pseudomonadati</taxon>
        <taxon>Pseudomonadota</taxon>
        <taxon>Betaproteobacteria</taxon>
        <taxon>Burkholderiales</taxon>
        <taxon>Burkholderiaceae</taxon>
        <taxon>Pandoraea</taxon>
    </lineage>
</organism>
<keyword evidence="4" id="KW-1003">Cell membrane</keyword>
<dbReference type="GO" id="GO:0005886">
    <property type="term" value="C:plasma membrane"/>
    <property type="evidence" value="ECO:0007669"/>
    <property type="project" value="UniProtKB-SubCell"/>
</dbReference>
<dbReference type="Proteomes" id="UP000396788">
    <property type="component" value="Unassembled WGS sequence"/>
</dbReference>
<keyword evidence="8 9" id="KW-0472">Membrane</keyword>
<feature type="transmembrane region" description="Helical" evidence="9">
    <location>
        <begin position="26"/>
        <end position="47"/>
    </location>
</feature>
<feature type="transmembrane region" description="Helical" evidence="9">
    <location>
        <begin position="375"/>
        <end position="397"/>
    </location>
</feature>
<keyword evidence="7 9" id="KW-1133">Transmembrane helix</keyword>
<feature type="transmembrane region" description="Helical" evidence="9">
    <location>
        <begin position="202"/>
        <end position="221"/>
    </location>
</feature>
<dbReference type="AlphaFoldDB" id="A0A5E4RK53"/>
<keyword evidence="5 9" id="KW-0812">Transmembrane</keyword>
<dbReference type="GO" id="GO:0015293">
    <property type="term" value="F:symporter activity"/>
    <property type="evidence" value="ECO:0007669"/>
    <property type="project" value="UniProtKB-KW"/>
</dbReference>
<dbReference type="PANTHER" id="PTHR43528:SF1">
    <property type="entry name" value="ALPHA-KETOGLUTARATE PERMEASE"/>
    <property type="match status" value="1"/>
</dbReference>
<dbReference type="Pfam" id="PF07690">
    <property type="entry name" value="MFS_1"/>
    <property type="match status" value="1"/>
</dbReference>
<evidence type="ECO:0000256" key="5">
    <source>
        <dbReference type="ARBA" id="ARBA00022692"/>
    </source>
</evidence>
<evidence type="ECO:0000256" key="4">
    <source>
        <dbReference type="ARBA" id="ARBA00022475"/>
    </source>
</evidence>
<protein>
    <submittedName>
        <fullName evidence="11">Proline/betaine transporter</fullName>
    </submittedName>
</protein>